<dbReference type="GO" id="GO:0005741">
    <property type="term" value="C:mitochondrial outer membrane"/>
    <property type="evidence" value="ECO:0007669"/>
    <property type="project" value="UniProtKB-SubCell"/>
</dbReference>
<dbReference type="InterPro" id="IPR018108">
    <property type="entry name" value="MCP_transmembrane"/>
</dbReference>
<sequence>MTAKKYQFPNLKLNDNDHFDDDHFDFDCEPPYEHQNENEPYEYDYDEGIVDTGINYKLQNNMSKQKGNNWSNYAVRIIVSTASHPLEYAKVLIQIGYEPLAPRPTTTLFGKPALKLPNIFEYVKFIKAVDGFAGCYRGLLPKVCGNLASAIASQKVIERMDSGKDEPDELSEVEEHKKKELFMKSVKKDLVTRATAIVVSHPFHVVTIRIMAQFVGRETTYNGFLASVAQIYNESGIKGFFSGLVPRILGDVFSLLLASALAYIVNTYIFEDKELQMYTSATMSFIASAITYPFQVVSNCMAISGTSLSAGSPPNMPFYNSWLDCWSDLSRRNQLKRGSSLLIRYYVGPQVIIGGRAVQSDMHKPVSY</sequence>
<keyword evidence="13" id="KW-1185">Reference proteome</keyword>
<keyword evidence="10" id="KW-0813">Transport</keyword>
<dbReference type="Proteomes" id="UP001353858">
    <property type="component" value="Unassembled WGS sequence"/>
</dbReference>
<evidence type="ECO:0000256" key="4">
    <source>
        <dbReference type="ARBA" id="ARBA00022737"/>
    </source>
</evidence>
<dbReference type="PROSITE" id="PS50920">
    <property type="entry name" value="SOLCAR"/>
    <property type="match status" value="1"/>
</dbReference>
<keyword evidence="6 11" id="KW-1133">Transmembrane helix</keyword>
<proteinExistence type="inferred from homology"/>
<dbReference type="PANTHER" id="PTHR10780:SF18">
    <property type="entry name" value="LD43650P"/>
    <property type="match status" value="1"/>
</dbReference>
<evidence type="ECO:0000256" key="5">
    <source>
        <dbReference type="ARBA" id="ARBA00022787"/>
    </source>
</evidence>
<keyword evidence="3 9" id="KW-0812">Transmembrane</keyword>
<evidence type="ECO:0000256" key="8">
    <source>
        <dbReference type="ARBA" id="ARBA00023136"/>
    </source>
</evidence>
<evidence type="ECO:0000256" key="9">
    <source>
        <dbReference type="PROSITE-ProRule" id="PRU00282"/>
    </source>
</evidence>
<dbReference type="PANTHER" id="PTHR10780">
    <property type="entry name" value="MITOCHONDRIAL CARRIER HOMOLOG"/>
    <property type="match status" value="1"/>
</dbReference>
<reference evidence="13" key="1">
    <citation type="submission" date="2023-01" db="EMBL/GenBank/DDBJ databases">
        <title>Key to firefly adult light organ development and bioluminescence: homeobox transcription factors regulate luciferase expression and transportation to peroxisome.</title>
        <authorList>
            <person name="Fu X."/>
        </authorList>
    </citation>
    <scope>NUCLEOTIDE SEQUENCE [LARGE SCALE GENOMIC DNA]</scope>
</reference>
<evidence type="ECO:0000313" key="12">
    <source>
        <dbReference type="EMBL" id="KAK4877232.1"/>
    </source>
</evidence>
<evidence type="ECO:0000313" key="13">
    <source>
        <dbReference type="Proteomes" id="UP001353858"/>
    </source>
</evidence>
<evidence type="ECO:0000256" key="6">
    <source>
        <dbReference type="ARBA" id="ARBA00022989"/>
    </source>
</evidence>
<feature type="repeat" description="Solcar" evidence="9">
    <location>
        <begin position="180"/>
        <end position="268"/>
    </location>
</feature>
<dbReference type="EMBL" id="JARPUR010000004">
    <property type="protein sequence ID" value="KAK4877232.1"/>
    <property type="molecule type" value="Genomic_DNA"/>
</dbReference>
<feature type="transmembrane region" description="Helical" evidence="11">
    <location>
        <begin position="248"/>
        <end position="269"/>
    </location>
</feature>
<keyword evidence="5" id="KW-1000">Mitochondrion outer membrane</keyword>
<evidence type="ECO:0000256" key="1">
    <source>
        <dbReference type="ARBA" id="ARBA00004374"/>
    </source>
</evidence>
<evidence type="ECO:0008006" key="14">
    <source>
        <dbReference type="Google" id="ProtNLM"/>
    </source>
</evidence>
<dbReference type="SUPFAM" id="SSF103506">
    <property type="entry name" value="Mitochondrial carrier"/>
    <property type="match status" value="1"/>
</dbReference>
<evidence type="ECO:0000256" key="11">
    <source>
        <dbReference type="SAM" id="Phobius"/>
    </source>
</evidence>
<evidence type="ECO:0000256" key="3">
    <source>
        <dbReference type="ARBA" id="ARBA00022692"/>
    </source>
</evidence>
<keyword evidence="7" id="KW-0496">Mitochondrion</keyword>
<keyword evidence="8 9" id="KW-0472">Membrane</keyword>
<organism evidence="12 13">
    <name type="scientific">Aquatica leii</name>
    <dbReference type="NCBI Taxonomy" id="1421715"/>
    <lineage>
        <taxon>Eukaryota</taxon>
        <taxon>Metazoa</taxon>
        <taxon>Ecdysozoa</taxon>
        <taxon>Arthropoda</taxon>
        <taxon>Hexapoda</taxon>
        <taxon>Insecta</taxon>
        <taxon>Pterygota</taxon>
        <taxon>Neoptera</taxon>
        <taxon>Endopterygota</taxon>
        <taxon>Coleoptera</taxon>
        <taxon>Polyphaga</taxon>
        <taxon>Elateriformia</taxon>
        <taxon>Elateroidea</taxon>
        <taxon>Lampyridae</taxon>
        <taxon>Luciolinae</taxon>
        <taxon>Aquatica</taxon>
    </lineage>
</organism>
<evidence type="ECO:0000256" key="2">
    <source>
        <dbReference type="ARBA" id="ARBA00006375"/>
    </source>
</evidence>
<comment type="similarity">
    <text evidence="2 10">Belongs to the mitochondrial carrier (TC 2.A.29) family.</text>
</comment>
<dbReference type="Pfam" id="PF00153">
    <property type="entry name" value="Mito_carr"/>
    <property type="match status" value="2"/>
</dbReference>
<dbReference type="Gene3D" id="1.50.40.10">
    <property type="entry name" value="Mitochondrial carrier domain"/>
    <property type="match status" value="1"/>
</dbReference>
<gene>
    <name evidence="12" type="ORF">RN001_009738</name>
</gene>
<protein>
    <recommendedName>
        <fullName evidence="14">Mitochondrial carrier-like protein 2</fullName>
    </recommendedName>
</protein>
<comment type="caution">
    <text evidence="12">The sequence shown here is derived from an EMBL/GenBank/DDBJ whole genome shotgun (WGS) entry which is preliminary data.</text>
</comment>
<name>A0AAN7SE14_9COLE</name>
<dbReference type="AlphaFoldDB" id="A0AAN7SE14"/>
<keyword evidence="4" id="KW-0677">Repeat</keyword>
<comment type="subcellular location">
    <subcellularLocation>
        <location evidence="1">Mitochondrion outer membrane</location>
        <topology evidence="1">Multi-pass membrane protein</topology>
    </subcellularLocation>
</comment>
<dbReference type="InterPro" id="IPR023395">
    <property type="entry name" value="MCP_dom_sf"/>
</dbReference>
<evidence type="ECO:0000256" key="10">
    <source>
        <dbReference type="RuleBase" id="RU000488"/>
    </source>
</evidence>
<accession>A0AAN7SE14</accession>
<evidence type="ECO:0000256" key="7">
    <source>
        <dbReference type="ARBA" id="ARBA00023128"/>
    </source>
</evidence>